<dbReference type="OrthoDB" id="3240505at2"/>
<evidence type="ECO:0000313" key="4">
    <source>
        <dbReference type="EMBL" id="RSX54668.1"/>
    </source>
</evidence>
<dbReference type="RefSeq" id="WP_125968704.1">
    <property type="nucleotide sequence ID" value="NZ_QXGK01000015.1"/>
</dbReference>
<dbReference type="Gene3D" id="3.50.50.60">
    <property type="entry name" value="FAD/NAD(P)-binding domain"/>
    <property type="match status" value="1"/>
</dbReference>
<proteinExistence type="predicted"/>
<dbReference type="CDD" id="cd06577">
    <property type="entry name" value="PASTA_pknB"/>
    <property type="match status" value="1"/>
</dbReference>
<name>A0A430FPB5_9BIFI</name>
<keyword evidence="4" id="KW-0418">Kinase</keyword>
<feature type="compositionally biased region" description="Low complexity" evidence="1">
    <location>
        <begin position="98"/>
        <end position="129"/>
    </location>
</feature>
<accession>A0A430FPB5</accession>
<evidence type="ECO:0000256" key="2">
    <source>
        <dbReference type="SAM" id="Phobius"/>
    </source>
</evidence>
<gene>
    <name evidence="4" type="ORF">D2E24_1438</name>
</gene>
<sequence length="836" mass="87639">MFCTECGKPNEAGSRFCVNCGHPIPEPEPESAPPTAAETAVEPIAEPETDSTVASDVAVSVESSVETAAASPVAAESSAASSDEPAAEPTDDADAEPSAEPSVEPAAAPTADATADVADTGVDTSADASGDTAVPPSIAPSFAPEPAAPVARPIPLEQVADMGAEDGGAPAPSGGAAAKRRPPVAMVVTIVAALVAIAVCAATFVTYRMELWGPQTVPSIEASDASDVVKQLEAKGFVVRKKQQYSGVRKGGYIGMEGAQSGERLAKGTEVTVVESLGPGVPEGTVGSTVEEAEQSLKSMGVKITEHEVVSDSPGKVTVTTPADGQPVTDEKDGIHLGVGVEGDGIPVEIAGMNKDEAKRTLAGKGYTVTLEPRFSSREYLGKITGADPGIGVKTDETDVTLYYGVDASGRYDVLTTTYENDPYGSADAGHADRLVGRYCTEDGDCLSLKEVIRYGLTIDGNTDGNWNDSLSLCPYAQAPGACTPTNLATDGGSMSKDMAYALLSGDTGAFEVYSGRGLADCGADVQPISPGGRCDHGHLVSGENESAGESTGLTYDAKEFLVYMPVDADLSQLEKDGYFDGESDYTPDADRPYIIRRNNAEYKTVEVDSDATSPQFNPYTPTRAGKPVAFKDAPNKDNVYYLVETPIEWNRIDGVVADDDEDETAPDSASAAVFEQFAGDYMFLSGSGGWATTLTLAADGSFSGEYHDSDMGVTGPDYPNGERREAVFSGRFSSASKNDDGTYTLQCDADRLTVQGEKGDSFIRDDTLVTIADVYGMEPCGSFTAYPKGYDSAKLSDDVKMWNAGSYDFTTDAPLTVNILTNDHQQESFYSWKRQ</sequence>
<dbReference type="Pfam" id="PF13240">
    <property type="entry name" value="Zn_Ribbon_1"/>
    <property type="match status" value="1"/>
</dbReference>
<feature type="compositionally biased region" description="Acidic residues" evidence="1">
    <location>
        <begin position="85"/>
        <end position="97"/>
    </location>
</feature>
<keyword evidence="2" id="KW-1133">Transmembrane helix</keyword>
<keyword evidence="4" id="KW-0808">Transferase</keyword>
<evidence type="ECO:0000313" key="5">
    <source>
        <dbReference type="Proteomes" id="UP000287470"/>
    </source>
</evidence>
<keyword evidence="2" id="KW-0472">Membrane</keyword>
<reference evidence="4 5" key="1">
    <citation type="submission" date="2018-09" db="EMBL/GenBank/DDBJ databases">
        <title>Characterization of the phylogenetic diversity of five novel species belonging to the genus Bifidobacterium.</title>
        <authorList>
            <person name="Lugli G.A."/>
            <person name="Duranti S."/>
            <person name="Milani C."/>
        </authorList>
    </citation>
    <scope>NUCLEOTIDE SEQUENCE [LARGE SCALE GENOMIC DNA]</scope>
    <source>
        <strain evidence="4 5">2033B</strain>
    </source>
</reference>
<dbReference type="InterPro" id="IPR026870">
    <property type="entry name" value="Zinc_ribbon_dom"/>
</dbReference>
<dbReference type="GO" id="GO:0004674">
    <property type="term" value="F:protein serine/threonine kinase activity"/>
    <property type="evidence" value="ECO:0007669"/>
    <property type="project" value="UniProtKB-KW"/>
</dbReference>
<dbReference type="Proteomes" id="UP000287470">
    <property type="component" value="Unassembled WGS sequence"/>
</dbReference>
<feature type="compositionally biased region" description="Low complexity" evidence="1">
    <location>
        <begin position="33"/>
        <end position="84"/>
    </location>
</feature>
<organism evidence="4 5">
    <name type="scientific">Bifidobacterium samirii</name>
    <dbReference type="NCBI Taxonomy" id="2306974"/>
    <lineage>
        <taxon>Bacteria</taxon>
        <taxon>Bacillati</taxon>
        <taxon>Actinomycetota</taxon>
        <taxon>Actinomycetes</taxon>
        <taxon>Bifidobacteriales</taxon>
        <taxon>Bifidobacteriaceae</taxon>
        <taxon>Bifidobacterium</taxon>
    </lineage>
</organism>
<dbReference type="EMBL" id="QXGK01000015">
    <property type="protein sequence ID" value="RSX54668.1"/>
    <property type="molecule type" value="Genomic_DNA"/>
</dbReference>
<protein>
    <submittedName>
        <fullName evidence="4">Serine/threonine protein kinase</fullName>
    </submittedName>
</protein>
<keyword evidence="2" id="KW-0812">Transmembrane</keyword>
<evidence type="ECO:0000256" key="1">
    <source>
        <dbReference type="SAM" id="MobiDB-lite"/>
    </source>
</evidence>
<dbReference type="InterPro" id="IPR036188">
    <property type="entry name" value="FAD/NAD-bd_sf"/>
</dbReference>
<comment type="caution">
    <text evidence="4">The sequence shown here is derived from an EMBL/GenBank/DDBJ whole genome shotgun (WGS) entry which is preliminary data.</text>
</comment>
<feature type="transmembrane region" description="Helical" evidence="2">
    <location>
        <begin position="184"/>
        <end position="207"/>
    </location>
</feature>
<keyword evidence="4" id="KW-0723">Serine/threonine-protein kinase</keyword>
<feature type="domain" description="Zinc-ribbon" evidence="3">
    <location>
        <begin position="2"/>
        <end position="24"/>
    </location>
</feature>
<keyword evidence="5" id="KW-1185">Reference proteome</keyword>
<dbReference type="InterPro" id="IPR005543">
    <property type="entry name" value="PASTA_dom"/>
</dbReference>
<dbReference type="AlphaFoldDB" id="A0A430FPB5"/>
<feature type="region of interest" description="Disordered" evidence="1">
    <location>
        <begin position="21"/>
        <end position="148"/>
    </location>
</feature>
<evidence type="ECO:0000259" key="3">
    <source>
        <dbReference type="Pfam" id="PF13240"/>
    </source>
</evidence>